<evidence type="ECO:0000313" key="2">
    <source>
        <dbReference type="EMBL" id="KAA6367060.1"/>
    </source>
</evidence>
<evidence type="ECO:0000256" key="1">
    <source>
        <dbReference type="SAM" id="MobiDB-lite"/>
    </source>
</evidence>
<dbReference type="InterPro" id="IPR011989">
    <property type="entry name" value="ARM-like"/>
</dbReference>
<feature type="compositionally biased region" description="Acidic residues" evidence="1">
    <location>
        <begin position="500"/>
        <end position="523"/>
    </location>
</feature>
<accession>A0A5J4UA47</accession>
<protein>
    <submittedName>
        <fullName evidence="2">Uncharacterized protein</fullName>
    </submittedName>
</protein>
<dbReference type="EMBL" id="SNRW01018726">
    <property type="protein sequence ID" value="KAA6367060.1"/>
    <property type="molecule type" value="Genomic_DNA"/>
</dbReference>
<feature type="compositionally biased region" description="Acidic residues" evidence="1">
    <location>
        <begin position="467"/>
        <end position="490"/>
    </location>
</feature>
<proteinExistence type="predicted"/>
<reference evidence="2 3" key="1">
    <citation type="submission" date="2019-03" db="EMBL/GenBank/DDBJ databases">
        <title>Single cell metagenomics reveals metabolic interactions within the superorganism composed of flagellate Streblomastix strix and complex community of Bacteroidetes bacteria on its surface.</title>
        <authorList>
            <person name="Treitli S.C."/>
            <person name="Kolisko M."/>
            <person name="Husnik F."/>
            <person name="Keeling P."/>
            <person name="Hampl V."/>
        </authorList>
    </citation>
    <scope>NUCLEOTIDE SEQUENCE [LARGE SCALE GENOMIC DNA]</scope>
    <source>
        <strain evidence="2">ST1C</strain>
    </source>
</reference>
<feature type="compositionally biased region" description="Basic and acidic residues" evidence="1">
    <location>
        <begin position="524"/>
        <end position="537"/>
    </location>
</feature>
<name>A0A5J4UA47_9EUKA</name>
<sequence>VRQGKKIQESANQKLKALQLLNTVCQKIAQQLIVSINKDEKEAMKIIQNQENSLQLLRSAFKDGKEDIDDEGMKIVIKAGIAQALIFIFQIRELDKISPIYADTFNSITGASDQIALLLVKKKPFQGLIRLLDHTDMDIVTSTIDSISNIVNAGSDSTPETKKHPYFEVINSYGGIEKLMKLFRDTHVGLFRKDAAAVCIGKLFRAREIPNSQHRKEIVEHLKNLSLQTDRYWKDDAYAAIQCLSQNKKIIKDIMSDLQMMLNGTDEQIREINNRKESICQILYSLLQIRQEYEYRRIAIEIGIADLLLKVFKTLDLEKITQIFVKTFFVFTYPYNKHVNKALFELRPFQSLLRILNHSDKQIVNFGILSIDNILYGGAVGSDPDSVHPYFDEFKQVGGITKISAMFKKETDKFNKNEASICLGIVYRARDIGNTLKEVIDHLKSIANHSDKVIQNLIEIKKNDFQIPDEDDDEIEEQQDGEHKDEDEDNEQYKSLKEKDDDEETIEDIQEEDQDEEKDDDSNKDDSNKDDSNKEDQDEKEEDDEKEEESQDDSNKSIDQTGWKEIELDCDPIPDDIE</sequence>
<dbReference type="Gene3D" id="1.25.10.10">
    <property type="entry name" value="Leucine-rich Repeat Variant"/>
    <property type="match status" value="2"/>
</dbReference>
<evidence type="ECO:0000313" key="3">
    <source>
        <dbReference type="Proteomes" id="UP000324800"/>
    </source>
</evidence>
<feature type="compositionally biased region" description="Acidic residues" evidence="1">
    <location>
        <begin position="568"/>
        <end position="578"/>
    </location>
</feature>
<gene>
    <name evidence="2" type="ORF">EZS28_037413</name>
</gene>
<feature type="non-terminal residue" evidence="2">
    <location>
        <position position="1"/>
    </location>
</feature>
<feature type="compositionally biased region" description="Acidic residues" evidence="1">
    <location>
        <begin position="538"/>
        <end position="552"/>
    </location>
</feature>
<dbReference type="AlphaFoldDB" id="A0A5J4UA47"/>
<feature type="region of interest" description="Disordered" evidence="1">
    <location>
        <begin position="464"/>
        <end position="578"/>
    </location>
</feature>
<dbReference type="Proteomes" id="UP000324800">
    <property type="component" value="Unassembled WGS sequence"/>
</dbReference>
<comment type="caution">
    <text evidence="2">The sequence shown here is derived from an EMBL/GenBank/DDBJ whole genome shotgun (WGS) entry which is preliminary data.</text>
</comment>
<organism evidence="2 3">
    <name type="scientific">Streblomastix strix</name>
    <dbReference type="NCBI Taxonomy" id="222440"/>
    <lineage>
        <taxon>Eukaryota</taxon>
        <taxon>Metamonada</taxon>
        <taxon>Preaxostyla</taxon>
        <taxon>Oxymonadida</taxon>
        <taxon>Streblomastigidae</taxon>
        <taxon>Streblomastix</taxon>
    </lineage>
</organism>
<dbReference type="SUPFAM" id="SSF48371">
    <property type="entry name" value="ARM repeat"/>
    <property type="match status" value="1"/>
</dbReference>
<dbReference type="InterPro" id="IPR016024">
    <property type="entry name" value="ARM-type_fold"/>
</dbReference>